<evidence type="ECO:0000313" key="3">
    <source>
        <dbReference type="Proteomes" id="UP000325849"/>
    </source>
</evidence>
<dbReference type="GO" id="GO:0003677">
    <property type="term" value="F:DNA binding"/>
    <property type="evidence" value="ECO:0007669"/>
    <property type="project" value="InterPro"/>
</dbReference>
<keyword evidence="3" id="KW-1185">Reference proteome</keyword>
<dbReference type="SUPFAM" id="SSF52540">
    <property type="entry name" value="P-loop containing nucleoside triphosphate hydrolases"/>
    <property type="match status" value="1"/>
</dbReference>
<gene>
    <name evidence="2" type="ORF">FNH09_00420</name>
</gene>
<dbReference type="InterPro" id="IPR036388">
    <property type="entry name" value="WH-like_DNA-bd_sf"/>
</dbReference>
<dbReference type="PANTHER" id="PTHR47691:SF3">
    <property type="entry name" value="HTH-TYPE TRANSCRIPTIONAL REGULATOR RV0890C-RELATED"/>
    <property type="match status" value="1"/>
</dbReference>
<dbReference type="SMART" id="SM00421">
    <property type="entry name" value="HTH_LUXR"/>
    <property type="match status" value="1"/>
</dbReference>
<protein>
    <submittedName>
        <fullName evidence="2">Tetratricopeptide repeat protein</fullName>
    </submittedName>
</protein>
<proteinExistence type="predicted"/>
<dbReference type="InterPro" id="IPR059106">
    <property type="entry name" value="WHD_MalT"/>
</dbReference>
<accession>A0A5N8V799</accession>
<dbReference type="GO" id="GO:0006355">
    <property type="term" value="P:regulation of DNA-templated transcription"/>
    <property type="evidence" value="ECO:0007669"/>
    <property type="project" value="InterPro"/>
</dbReference>
<dbReference type="Gene3D" id="1.10.10.10">
    <property type="entry name" value="Winged helix-like DNA-binding domain superfamily/Winged helix DNA-binding domain"/>
    <property type="match status" value="1"/>
</dbReference>
<dbReference type="InterPro" id="IPR027417">
    <property type="entry name" value="P-loop_NTPase"/>
</dbReference>
<dbReference type="SUPFAM" id="SSF46894">
    <property type="entry name" value="C-terminal effector domain of the bipartite response regulators"/>
    <property type="match status" value="1"/>
</dbReference>
<dbReference type="SUPFAM" id="SSF48452">
    <property type="entry name" value="TPR-like"/>
    <property type="match status" value="2"/>
</dbReference>
<dbReference type="InterPro" id="IPR016032">
    <property type="entry name" value="Sig_transdc_resp-reg_C-effctor"/>
</dbReference>
<dbReference type="EMBL" id="VJZD01000001">
    <property type="protein sequence ID" value="MPY29855.1"/>
    <property type="molecule type" value="Genomic_DNA"/>
</dbReference>
<dbReference type="RefSeq" id="WP_162467910.1">
    <property type="nucleotide sequence ID" value="NZ_VJZD01000001.1"/>
</dbReference>
<sequence>MASPLIETKLYRPRLRQGVVARPRLGEFLSRGSKSRMTLVSAPAGFGKTTAVAEWLAGAAVDGRSVAWLSLDARDSQPASFWTYLVTALQRAAPGVGVGALPLLQSARTAVETVLATVLNELAALTHPLDLILDDYHLADTPDIRAGMTFLLEHLPPQVHLVICTRADPALPLARLRARGELVELRAADLRFTADETTAYLDGAVGLKLIEADIEALEQRTEGWIAALQLAALSLRGREDVSRFVAGFAGDDRYVVDYLVEEVLGRQSDDVRDFLLRTSVLNRLHGPLCDAVTGRRDGKAMLELLDRANLFVDRLDDRRRWYRYHHLFADVLRTHLADEHPGEVANLHRRAGQWYADAGEPVPAVSHALEAGDVDRAADLVELAIPALQRDRQEATICGWIKDLPDDIVRVRPVLAVGLVGALMTRGEFEGVEERLDGAERLLGDSEQGDTASELVVADRGALARLPGAIEMYRSALALVRGDPSATVRHARRAIDRAAADDHVVRAAAAALSGLAGWGSGDLDAAHASYSAAVEGLLRAGYVADVLGCSITLADIRITQGRLTDAQRTYERALRLAAEAPDTLRGTADTYVGLSQIAWDRGDAAAATAHLRRARELGEHAGLPQHPYRWRVVQARILDAEGDRAGALDLLDEAERVYTGDLSPNVRPVPATRARLLLTHGNLGEARDWARRQGLTTDDELSYVREYEHLTLARILLAAHRADPSGAELTAAAPFLRRLLTAAETGGRTASVIEILVLQARVHDAHGDSGAAVAALERALTLAEPEGHVRVIVDDGPPVIALLTTVVRQRPGWAYPRRLLDAAHRIGGSTGEEAGTTSATARHELVEPLSERESEVLRLLASDLGGPDIARRLHVSLNTLRTHTRHIYTKLGVNNRREAVRAAAELDLISRAPGR</sequence>
<dbReference type="AlphaFoldDB" id="A0A5N8V799"/>
<dbReference type="CDD" id="cd06170">
    <property type="entry name" value="LuxR_C_like"/>
    <property type="match status" value="1"/>
</dbReference>
<evidence type="ECO:0000259" key="1">
    <source>
        <dbReference type="PROSITE" id="PS50043"/>
    </source>
</evidence>
<dbReference type="PRINTS" id="PR00038">
    <property type="entry name" value="HTHLUXR"/>
</dbReference>
<feature type="domain" description="HTH luxR-type" evidence="1">
    <location>
        <begin position="842"/>
        <end position="907"/>
    </location>
</feature>
<evidence type="ECO:0000313" key="2">
    <source>
        <dbReference type="EMBL" id="MPY29855.1"/>
    </source>
</evidence>
<reference evidence="2 3" key="1">
    <citation type="submission" date="2019-07" db="EMBL/GenBank/DDBJ databases">
        <title>New species of Amycolatopsis and Streptomyces.</title>
        <authorList>
            <person name="Duangmal K."/>
            <person name="Teo W.F.A."/>
            <person name="Lipun K."/>
        </authorList>
    </citation>
    <scope>NUCLEOTIDE SEQUENCE [LARGE SCALE GENOMIC DNA]</scope>
    <source>
        <strain evidence="2 3">NBRC 109810</strain>
    </source>
</reference>
<dbReference type="Pfam" id="PF00196">
    <property type="entry name" value="GerE"/>
    <property type="match status" value="1"/>
</dbReference>
<dbReference type="Proteomes" id="UP000325849">
    <property type="component" value="Unassembled WGS sequence"/>
</dbReference>
<dbReference type="InterPro" id="IPR041617">
    <property type="entry name" value="TPR_MalT"/>
</dbReference>
<name>A0A5N8V799_9ACTN</name>
<dbReference type="PROSITE" id="PS50043">
    <property type="entry name" value="HTH_LUXR_2"/>
    <property type="match status" value="1"/>
</dbReference>
<comment type="caution">
    <text evidence="2">The sequence shown here is derived from an EMBL/GenBank/DDBJ whole genome shotgun (WGS) entry which is preliminary data.</text>
</comment>
<dbReference type="PANTHER" id="PTHR47691">
    <property type="entry name" value="REGULATOR-RELATED"/>
    <property type="match status" value="1"/>
</dbReference>
<dbReference type="Pfam" id="PF17874">
    <property type="entry name" value="TPR_MalT"/>
    <property type="match status" value="1"/>
</dbReference>
<dbReference type="InterPro" id="IPR000792">
    <property type="entry name" value="Tscrpt_reg_LuxR_C"/>
</dbReference>
<organism evidence="2 3">
    <name type="scientific">Streptomyces adustus</name>
    <dbReference type="NCBI Taxonomy" id="1609272"/>
    <lineage>
        <taxon>Bacteria</taxon>
        <taxon>Bacillati</taxon>
        <taxon>Actinomycetota</taxon>
        <taxon>Actinomycetes</taxon>
        <taxon>Kitasatosporales</taxon>
        <taxon>Streptomycetaceae</taxon>
        <taxon>Streptomyces</taxon>
    </lineage>
</organism>
<dbReference type="Gene3D" id="1.25.40.10">
    <property type="entry name" value="Tetratricopeptide repeat domain"/>
    <property type="match status" value="1"/>
</dbReference>
<dbReference type="Pfam" id="PF25873">
    <property type="entry name" value="WHD_MalT"/>
    <property type="match status" value="1"/>
</dbReference>
<dbReference type="InterPro" id="IPR011990">
    <property type="entry name" value="TPR-like_helical_dom_sf"/>
</dbReference>